<dbReference type="Pfam" id="PF22980">
    <property type="entry name" value="Myb_DNA-bind_8"/>
    <property type="match status" value="1"/>
</dbReference>
<feature type="non-terminal residue" evidence="3">
    <location>
        <position position="135"/>
    </location>
</feature>
<proteinExistence type="predicted"/>
<dbReference type="EMBL" id="KZ825798">
    <property type="protein sequence ID" value="PYH99938.1"/>
    <property type="molecule type" value="Genomic_DNA"/>
</dbReference>
<accession>A0A319EGM8</accession>
<dbReference type="OrthoDB" id="5421770at2759"/>
<feature type="compositionally biased region" description="Basic residues" evidence="1">
    <location>
        <begin position="99"/>
        <end position="110"/>
    </location>
</feature>
<dbReference type="VEuPathDB" id="FungiDB:BO71DRAFT_290376"/>
<feature type="compositionally biased region" description="Low complexity" evidence="1">
    <location>
        <begin position="62"/>
        <end position="87"/>
    </location>
</feature>
<reference evidence="3 4" key="1">
    <citation type="submission" date="2018-02" db="EMBL/GenBank/DDBJ databases">
        <title>The genomes of Aspergillus section Nigri reveals drivers in fungal speciation.</title>
        <authorList>
            <consortium name="DOE Joint Genome Institute"/>
            <person name="Vesth T.C."/>
            <person name="Nybo J."/>
            <person name="Theobald S."/>
            <person name="Brandl J."/>
            <person name="Frisvad J.C."/>
            <person name="Nielsen K.F."/>
            <person name="Lyhne E.K."/>
            <person name="Kogle M.E."/>
            <person name="Kuo A."/>
            <person name="Riley R."/>
            <person name="Clum A."/>
            <person name="Nolan M."/>
            <person name="Lipzen A."/>
            <person name="Salamov A."/>
            <person name="Henrissat B."/>
            <person name="Wiebenga A."/>
            <person name="De vries R.P."/>
            <person name="Grigoriev I.V."/>
            <person name="Mortensen U.H."/>
            <person name="Andersen M.R."/>
            <person name="Baker S.E."/>
        </authorList>
    </citation>
    <scope>NUCLEOTIDE SEQUENCE [LARGE SCALE GENOMIC DNA]</scope>
    <source>
        <strain evidence="3 4">CBS 707.79</strain>
    </source>
</reference>
<evidence type="ECO:0000313" key="4">
    <source>
        <dbReference type="Proteomes" id="UP000247810"/>
    </source>
</evidence>
<evidence type="ECO:0000256" key="1">
    <source>
        <dbReference type="SAM" id="MobiDB-lite"/>
    </source>
</evidence>
<protein>
    <recommendedName>
        <fullName evidence="2">Myb-like DNA-binding domain-containing protein</fullName>
    </recommendedName>
</protein>
<dbReference type="AlphaFoldDB" id="A0A319EGM8"/>
<sequence length="135" mass="14166">DLQFILACTQNMDKDKLVDLSKVASSLGYTNVASCANRFRAIRKRLGITNLESKTGSGIIKATATAEETQTNASSMTSTTKATATKASEPEISALAKPKAAKKTSGRKGAKISSKPIPATDAPKVETKGHKRGAK</sequence>
<name>A0A319EGM8_9EURO</name>
<dbReference type="Proteomes" id="UP000247810">
    <property type="component" value="Unassembled WGS sequence"/>
</dbReference>
<gene>
    <name evidence="3" type="ORF">BO71DRAFT_290376</name>
</gene>
<feature type="domain" description="Myb-like DNA-binding" evidence="2">
    <location>
        <begin position="1"/>
        <end position="47"/>
    </location>
</feature>
<evidence type="ECO:0000259" key="2">
    <source>
        <dbReference type="Pfam" id="PF22980"/>
    </source>
</evidence>
<evidence type="ECO:0000313" key="3">
    <source>
        <dbReference type="EMBL" id="PYH99938.1"/>
    </source>
</evidence>
<keyword evidence="4" id="KW-1185">Reference proteome</keyword>
<feature type="non-terminal residue" evidence="3">
    <location>
        <position position="1"/>
    </location>
</feature>
<organism evidence="3 4">
    <name type="scientific">Aspergillus ellipticus CBS 707.79</name>
    <dbReference type="NCBI Taxonomy" id="1448320"/>
    <lineage>
        <taxon>Eukaryota</taxon>
        <taxon>Fungi</taxon>
        <taxon>Dikarya</taxon>
        <taxon>Ascomycota</taxon>
        <taxon>Pezizomycotina</taxon>
        <taxon>Eurotiomycetes</taxon>
        <taxon>Eurotiomycetidae</taxon>
        <taxon>Eurotiales</taxon>
        <taxon>Aspergillaceae</taxon>
        <taxon>Aspergillus</taxon>
        <taxon>Aspergillus subgen. Circumdati</taxon>
    </lineage>
</organism>
<dbReference type="InterPro" id="IPR054505">
    <property type="entry name" value="Myb_DNA-bind_8"/>
</dbReference>
<feature type="region of interest" description="Disordered" evidence="1">
    <location>
        <begin position="62"/>
        <end position="135"/>
    </location>
</feature>